<protein>
    <submittedName>
        <fullName evidence="1">Uncharacterized protein</fullName>
    </submittedName>
</protein>
<dbReference type="Proteomes" id="UP000805193">
    <property type="component" value="Unassembled WGS sequence"/>
</dbReference>
<organism evidence="1 2">
    <name type="scientific">Ixodes persulcatus</name>
    <name type="common">Taiga tick</name>
    <dbReference type="NCBI Taxonomy" id="34615"/>
    <lineage>
        <taxon>Eukaryota</taxon>
        <taxon>Metazoa</taxon>
        <taxon>Ecdysozoa</taxon>
        <taxon>Arthropoda</taxon>
        <taxon>Chelicerata</taxon>
        <taxon>Arachnida</taxon>
        <taxon>Acari</taxon>
        <taxon>Parasitiformes</taxon>
        <taxon>Ixodida</taxon>
        <taxon>Ixodoidea</taxon>
        <taxon>Ixodidae</taxon>
        <taxon>Ixodinae</taxon>
        <taxon>Ixodes</taxon>
    </lineage>
</organism>
<gene>
    <name evidence="1" type="ORF">HPB47_003863</name>
</gene>
<reference evidence="1 2" key="1">
    <citation type="journal article" date="2020" name="Cell">
        <title>Large-Scale Comparative Analyses of Tick Genomes Elucidate Their Genetic Diversity and Vector Capacities.</title>
        <authorList>
            <consortium name="Tick Genome and Microbiome Consortium (TIGMIC)"/>
            <person name="Jia N."/>
            <person name="Wang J."/>
            <person name="Shi W."/>
            <person name="Du L."/>
            <person name="Sun Y."/>
            <person name="Zhan W."/>
            <person name="Jiang J.F."/>
            <person name="Wang Q."/>
            <person name="Zhang B."/>
            <person name="Ji P."/>
            <person name="Bell-Sakyi L."/>
            <person name="Cui X.M."/>
            <person name="Yuan T.T."/>
            <person name="Jiang B.G."/>
            <person name="Yang W.F."/>
            <person name="Lam T.T."/>
            <person name="Chang Q.C."/>
            <person name="Ding S.J."/>
            <person name="Wang X.J."/>
            <person name="Zhu J.G."/>
            <person name="Ruan X.D."/>
            <person name="Zhao L."/>
            <person name="Wei J.T."/>
            <person name="Ye R.Z."/>
            <person name="Que T.C."/>
            <person name="Du C.H."/>
            <person name="Zhou Y.H."/>
            <person name="Cheng J.X."/>
            <person name="Dai P.F."/>
            <person name="Guo W.B."/>
            <person name="Han X.H."/>
            <person name="Huang E.J."/>
            <person name="Li L.F."/>
            <person name="Wei W."/>
            <person name="Gao Y.C."/>
            <person name="Liu J.Z."/>
            <person name="Shao H.Z."/>
            <person name="Wang X."/>
            <person name="Wang C.C."/>
            <person name="Yang T.C."/>
            <person name="Huo Q.B."/>
            <person name="Li W."/>
            <person name="Chen H.Y."/>
            <person name="Chen S.E."/>
            <person name="Zhou L.G."/>
            <person name="Ni X.B."/>
            <person name="Tian J.H."/>
            <person name="Sheng Y."/>
            <person name="Liu T."/>
            <person name="Pan Y.S."/>
            <person name="Xia L.Y."/>
            <person name="Li J."/>
            <person name="Zhao F."/>
            <person name="Cao W.C."/>
        </authorList>
    </citation>
    <scope>NUCLEOTIDE SEQUENCE [LARGE SCALE GENOMIC DNA]</scope>
    <source>
        <strain evidence="1">Iper-2018</strain>
    </source>
</reference>
<evidence type="ECO:0000313" key="2">
    <source>
        <dbReference type="Proteomes" id="UP000805193"/>
    </source>
</evidence>
<dbReference type="EMBL" id="JABSTQ010010575">
    <property type="protein sequence ID" value="KAG0419801.1"/>
    <property type="molecule type" value="Genomic_DNA"/>
</dbReference>
<comment type="caution">
    <text evidence="1">The sequence shown here is derived from an EMBL/GenBank/DDBJ whole genome shotgun (WGS) entry which is preliminary data.</text>
</comment>
<proteinExistence type="predicted"/>
<evidence type="ECO:0000313" key="1">
    <source>
        <dbReference type="EMBL" id="KAG0419801.1"/>
    </source>
</evidence>
<name>A0AC60PID3_IXOPE</name>
<sequence length="355" mass="38963">MDADHVTSRPIMWKFPAHPPTTAIIGDSQVKYVHQHFDPADQHSPAFISQPGATILSATHLLDFVPRGVTRLILHLGTNDLATTGVSSALARYRNLLGLIRERRPDILHVYATLVLPRSPNRRRGSSNRGFVARFNGRARAFNGRLRGLCHRERDTYFLDHCLDQLPRRMAMAADGLHLSFCGVSYLAWNVHRLLARCRRRTTDVWRDHAASLEPAVDTCMLPAADPHRVTASSDDLPSTGNRPLVLTHERDSDLAGDRPTAATLTPADPHRGATSSDDFPSVCSQSPVSAHQRDSDFTGDRPAAATLPRSTDVPEYRGHDSGSAPAGNVAATPGIRTHYNLRKTFSAALCSTEV</sequence>
<keyword evidence="2" id="KW-1185">Reference proteome</keyword>
<accession>A0AC60PID3</accession>